<reference evidence="2" key="1">
    <citation type="journal article" date="2019" name="Int. J. Syst. Evol. Microbiol.">
        <title>The Global Catalogue of Microorganisms (GCM) 10K type strain sequencing project: providing services to taxonomists for standard genome sequencing and annotation.</title>
        <authorList>
            <consortium name="The Broad Institute Genomics Platform"/>
            <consortium name="The Broad Institute Genome Sequencing Center for Infectious Disease"/>
            <person name="Wu L."/>
            <person name="Ma J."/>
        </authorList>
    </citation>
    <scope>NUCLEOTIDE SEQUENCE [LARGE SCALE GENOMIC DNA]</scope>
    <source>
        <strain evidence="2">JCM 31486</strain>
    </source>
</reference>
<protein>
    <submittedName>
        <fullName evidence="1">NTPase</fullName>
    </submittedName>
</protein>
<evidence type="ECO:0000313" key="1">
    <source>
        <dbReference type="EMBL" id="MFD1050522.1"/>
    </source>
</evidence>
<dbReference type="EMBL" id="JBHTIS010002901">
    <property type="protein sequence ID" value="MFD1050522.1"/>
    <property type="molecule type" value="Genomic_DNA"/>
</dbReference>
<keyword evidence="2" id="KW-1185">Reference proteome</keyword>
<comment type="caution">
    <text evidence="1">The sequence shown here is derived from an EMBL/GenBank/DDBJ whole genome shotgun (WGS) entry which is preliminary data.</text>
</comment>
<feature type="non-terminal residue" evidence="1">
    <location>
        <position position="93"/>
    </location>
</feature>
<gene>
    <name evidence="1" type="ORF">ACFQ1S_35855</name>
</gene>
<proteinExistence type="predicted"/>
<name>A0ABW3MIL9_9PSEU</name>
<sequence length="93" mass="10145">MHTYPTHQSVVAFDVEGFSDPYRDNNAMSAVRTGIYRLVQGSFAAAGVPWESCVHEDRGDGAIVIVPADVSKVLLLDPLLSHLSASLVDYNRQ</sequence>
<dbReference type="Proteomes" id="UP001597045">
    <property type="component" value="Unassembled WGS sequence"/>
</dbReference>
<accession>A0ABW3MIL9</accession>
<organism evidence="1 2">
    <name type="scientific">Kibdelosporangium lantanae</name>
    <dbReference type="NCBI Taxonomy" id="1497396"/>
    <lineage>
        <taxon>Bacteria</taxon>
        <taxon>Bacillati</taxon>
        <taxon>Actinomycetota</taxon>
        <taxon>Actinomycetes</taxon>
        <taxon>Pseudonocardiales</taxon>
        <taxon>Pseudonocardiaceae</taxon>
        <taxon>Kibdelosporangium</taxon>
    </lineage>
</organism>
<evidence type="ECO:0000313" key="2">
    <source>
        <dbReference type="Proteomes" id="UP001597045"/>
    </source>
</evidence>